<sequence>MLYNGLHLVQARALVDPGLEGDFINTTFTVANNLTLEPCPFPLTCKGFDGTLSPHGPIIDQ</sequence>
<evidence type="ECO:0000313" key="1">
    <source>
        <dbReference type="EMBL" id="KAG0139173.1"/>
    </source>
</evidence>
<evidence type="ECO:0000313" key="2">
    <source>
        <dbReference type="Proteomes" id="UP000886653"/>
    </source>
</evidence>
<proteinExistence type="predicted"/>
<name>A0A9P6N834_9BASI</name>
<dbReference type="EMBL" id="MU167738">
    <property type="protein sequence ID" value="KAG0139173.1"/>
    <property type="molecule type" value="Genomic_DNA"/>
</dbReference>
<dbReference type="Proteomes" id="UP000886653">
    <property type="component" value="Unassembled WGS sequence"/>
</dbReference>
<organism evidence="1 2">
    <name type="scientific">Cronartium quercuum f. sp. fusiforme G11</name>
    <dbReference type="NCBI Taxonomy" id="708437"/>
    <lineage>
        <taxon>Eukaryota</taxon>
        <taxon>Fungi</taxon>
        <taxon>Dikarya</taxon>
        <taxon>Basidiomycota</taxon>
        <taxon>Pucciniomycotina</taxon>
        <taxon>Pucciniomycetes</taxon>
        <taxon>Pucciniales</taxon>
        <taxon>Coleosporiaceae</taxon>
        <taxon>Cronartium</taxon>
    </lineage>
</organism>
<protein>
    <submittedName>
        <fullName evidence="1">Uncharacterized protein</fullName>
    </submittedName>
</protein>
<reference evidence="1" key="1">
    <citation type="submission" date="2013-11" db="EMBL/GenBank/DDBJ databases">
        <title>Genome sequence of the fusiform rust pathogen reveals effectors for host alternation and coevolution with pine.</title>
        <authorList>
            <consortium name="DOE Joint Genome Institute"/>
            <person name="Smith K."/>
            <person name="Pendleton A."/>
            <person name="Kubisiak T."/>
            <person name="Anderson C."/>
            <person name="Salamov A."/>
            <person name="Aerts A."/>
            <person name="Riley R."/>
            <person name="Clum A."/>
            <person name="Lindquist E."/>
            <person name="Ence D."/>
            <person name="Campbell M."/>
            <person name="Kronenberg Z."/>
            <person name="Feau N."/>
            <person name="Dhillon B."/>
            <person name="Hamelin R."/>
            <person name="Burleigh J."/>
            <person name="Smith J."/>
            <person name="Yandell M."/>
            <person name="Nelson C."/>
            <person name="Grigoriev I."/>
            <person name="Davis J."/>
        </authorList>
    </citation>
    <scope>NUCLEOTIDE SEQUENCE</scope>
    <source>
        <strain evidence="1">G11</strain>
    </source>
</reference>
<accession>A0A9P6N834</accession>
<dbReference type="OrthoDB" id="1750432at2759"/>
<comment type="caution">
    <text evidence="1">The sequence shown here is derived from an EMBL/GenBank/DDBJ whole genome shotgun (WGS) entry which is preliminary data.</text>
</comment>
<gene>
    <name evidence="1" type="ORF">CROQUDRAFT_55097</name>
</gene>
<keyword evidence="2" id="KW-1185">Reference proteome</keyword>
<dbReference type="AlphaFoldDB" id="A0A9P6N834"/>